<organism evidence="3 4">
    <name type="scientific">Cryptolaemus montrouzieri</name>
    <dbReference type="NCBI Taxonomy" id="559131"/>
    <lineage>
        <taxon>Eukaryota</taxon>
        <taxon>Metazoa</taxon>
        <taxon>Ecdysozoa</taxon>
        <taxon>Arthropoda</taxon>
        <taxon>Hexapoda</taxon>
        <taxon>Insecta</taxon>
        <taxon>Pterygota</taxon>
        <taxon>Neoptera</taxon>
        <taxon>Endopterygota</taxon>
        <taxon>Coleoptera</taxon>
        <taxon>Polyphaga</taxon>
        <taxon>Cucujiformia</taxon>
        <taxon>Coccinelloidea</taxon>
        <taxon>Coccinellidae</taxon>
        <taxon>Scymninae</taxon>
        <taxon>Scymnini</taxon>
        <taxon>Cryptolaemus</taxon>
    </lineage>
</organism>
<gene>
    <name evidence="3" type="ORF">HHI36_021334</name>
</gene>
<feature type="domain" description="C2H2-type" evidence="2">
    <location>
        <begin position="762"/>
        <end position="782"/>
    </location>
</feature>
<reference evidence="3 4" key="1">
    <citation type="journal article" date="2021" name="BMC Biol.">
        <title>Horizontally acquired antibacterial genes associated with adaptive radiation of ladybird beetles.</title>
        <authorList>
            <person name="Li H.S."/>
            <person name="Tang X.F."/>
            <person name="Huang Y.H."/>
            <person name="Xu Z.Y."/>
            <person name="Chen M.L."/>
            <person name="Du X.Y."/>
            <person name="Qiu B.Y."/>
            <person name="Chen P.T."/>
            <person name="Zhang W."/>
            <person name="Slipinski A."/>
            <person name="Escalona H.E."/>
            <person name="Waterhouse R.M."/>
            <person name="Zwick A."/>
            <person name="Pang H."/>
        </authorList>
    </citation>
    <scope>NUCLEOTIDE SEQUENCE [LARGE SCALE GENOMIC DNA]</scope>
    <source>
        <strain evidence="3">SYSU2018</strain>
    </source>
</reference>
<feature type="domain" description="C2H2-type" evidence="2">
    <location>
        <begin position="1009"/>
        <end position="1032"/>
    </location>
</feature>
<dbReference type="Proteomes" id="UP001516400">
    <property type="component" value="Unassembled WGS sequence"/>
</dbReference>
<sequence>MNQKRIFFNVSKDIRPSSSVPRCYSRKKDSNRLKWQSLPNAESGISKSGANGKVVLLNDKSTWLKKRISDNSILECSIIPSDRKSEAHHKIALKKLVASKNLPKARILKPIDIKGKAEFKVVRQPGKPNTFVIQSGQDKGNLLKSVDHYQWNTSKPEISGVIVGQTPTGDGKIHLKYSPHKNVNRVGTVSDIHSDISDIVLTEEQEENGNIHLKYCTPEERTICLQIPSEDGVKQGQKIKLVNKKISKDMENESTTKVKETDIVPLDGSALGKECKKDDSVPIKVKQDEFKFVDIQDIISGVSVKQEPIEESDKTNENMIEIFNMPNVEESLEKPKENISQKMIDASTQTNSVGFPEMVDFVRKNVLDFTFNALGTDFILDECALYFQPKAATNRRLRNAVSIKQKSLFCANLLLLHSLTLSTDLADDKCTSSVQELTGFHQNVNSLDEQTKKATEPKPGKVMSKRVMKNSVYKNKLKANIVAIKNLQKTKIKMSREEIKIKLRKNLQRMKMAKTEEEFKAATIAAVERSSDITSNNEKIKVANTETVEGRKSEVIPENVEMEVTDSLIISDDDEKETAEVKNATHPYNTRKRILKLPAGVVTKKKGAAAKKSLVRTYGNLRLNSKNKLSLGNKETDLYKNLVVNKTNMLKESPTKKNIEMKRIFVKSFASIKEKEQVDNENDNSVLGPLDVSKDTINCNPDDRKKKEDFSSDTKGKEKNPKRQTQIKNGKDGEYSEMIGELEKFLELQIVEEDPIPCEELYRCEHCTKLFAVYSKYLEHTQKCPEKSDSQAVPPQKIYVKTDLAEKIDKPEASQDKKVIIRRVNSNNLKLLKNAKIVGKKLEFCRSELTVPHKEIFISHNKVVIFPDKAAFSLARIQDANEGGKILVGSKLAKVQTVKNKPKVENIVNNLRCCAKCKKVLLVEEMERHRETCMHHYPSMKCEICDIWLSSTDGIMERHLARHDDAGFFCKKCGVIFPGSALKVHKCMLPANTLLPFEDLCLFDKSLKRYCKLCLKSFENIKMFGSHVYSEHRWQLKKIK</sequence>
<name>A0ABD2MWY0_9CUCU</name>
<feature type="region of interest" description="Disordered" evidence="1">
    <location>
        <begin position="677"/>
        <end position="733"/>
    </location>
</feature>
<dbReference type="AlphaFoldDB" id="A0ABD2MWY0"/>
<protein>
    <recommendedName>
        <fullName evidence="2">C2H2-type domain-containing protein</fullName>
    </recommendedName>
</protein>
<feature type="domain" description="C2H2-type" evidence="2">
    <location>
        <begin position="940"/>
        <end position="963"/>
    </location>
</feature>
<evidence type="ECO:0000259" key="2">
    <source>
        <dbReference type="SMART" id="SM00355"/>
    </source>
</evidence>
<keyword evidence="4" id="KW-1185">Reference proteome</keyword>
<proteinExistence type="predicted"/>
<dbReference type="EMBL" id="JABFTP020000042">
    <property type="protein sequence ID" value="KAL3270812.1"/>
    <property type="molecule type" value="Genomic_DNA"/>
</dbReference>
<dbReference type="SMART" id="SM00355">
    <property type="entry name" value="ZnF_C2H2"/>
    <property type="match status" value="3"/>
</dbReference>
<dbReference type="InterPro" id="IPR013087">
    <property type="entry name" value="Znf_C2H2_type"/>
</dbReference>
<evidence type="ECO:0000313" key="4">
    <source>
        <dbReference type="Proteomes" id="UP001516400"/>
    </source>
</evidence>
<evidence type="ECO:0000256" key="1">
    <source>
        <dbReference type="SAM" id="MobiDB-lite"/>
    </source>
</evidence>
<feature type="compositionally biased region" description="Basic and acidic residues" evidence="1">
    <location>
        <begin position="701"/>
        <end position="721"/>
    </location>
</feature>
<evidence type="ECO:0000313" key="3">
    <source>
        <dbReference type="EMBL" id="KAL3270812.1"/>
    </source>
</evidence>
<comment type="caution">
    <text evidence="3">The sequence shown here is derived from an EMBL/GenBank/DDBJ whole genome shotgun (WGS) entry which is preliminary data.</text>
</comment>
<accession>A0ABD2MWY0</accession>